<sequence length="118" mass="13158">MAKRMRAAAALPDEPLKQGKAPVIVAPNPIDQDEETTSGFVFKRRRRVELQYSQGLLQEAKQLQADKSNNKLKGELAQKDKDFAEATKAFKMDTAQSYLMGFEATIAQASGLHLEIDY</sequence>
<protein>
    <submittedName>
        <fullName evidence="1">Uncharacterized protein</fullName>
    </submittedName>
</protein>
<dbReference type="Proteomes" id="UP001374584">
    <property type="component" value="Unassembled WGS sequence"/>
</dbReference>
<dbReference type="AlphaFoldDB" id="A0AAN9RMV3"/>
<dbReference type="EMBL" id="JAYMYR010000002">
    <property type="protein sequence ID" value="KAK7377719.1"/>
    <property type="molecule type" value="Genomic_DNA"/>
</dbReference>
<keyword evidence="2" id="KW-1185">Reference proteome</keyword>
<reference evidence="1 2" key="1">
    <citation type="submission" date="2024-01" db="EMBL/GenBank/DDBJ databases">
        <title>The genomes of 5 underutilized Papilionoideae crops provide insights into root nodulation and disease resistanc.</title>
        <authorList>
            <person name="Jiang F."/>
        </authorList>
    </citation>
    <scope>NUCLEOTIDE SEQUENCE [LARGE SCALE GENOMIC DNA]</scope>
    <source>
        <strain evidence="1">JINMINGXINNONG_FW02</strain>
        <tissue evidence="1">Leaves</tissue>
    </source>
</reference>
<accession>A0AAN9RMV3</accession>
<organism evidence="1 2">
    <name type="scientific">Phaseolus coccineus</name>
    <name type="common">Scarlet runner bean</name>
    <name type="synonym">Phaseolus multiflorus</name>
    <dbReference type="NCBI Taxonomy" id="3886"/>
    <lineage>
        <taxon>Eukaryota</taxon>
        <taxon>Viridiplantae</taxon>
        <taxon>Streptophyta</taxon>
        <taxon>Embryophyta</taxon>
        <taxon>Tracheophyta</taxon>
        <taxon>Spermatophyta</taxon>
        <taxon>Magnoliopsida</taxon>
        <taxon>eudicotyledons</taxon>
        <taxon>Gunneridae</taxon>
        <taxon>Pentapetalae</taxon>
        <taxon>rosids</taxon>
        <taxon>fabids</taxon>
        <taxon>Fabales</taxon>
        <taxon>Fabaceae</taxon>
        <taxon>Papilionoideae</taxon>
        <taxon>50 kb inversion clade</taxon>
        <taxon>NPAAA clade</taxon>
        <taxon>indigoferoid/millettioid clade</taxon>
        <taxon>Phaseoleae</taxon>
        <taxon>Phaseolus</taxon>
    </lineage>
</organism>
<comment type="caution">
    <text evidence="1">The sequence shown here is derived from an EMBL/GenBank/DDBJ whole genome shotgun (WGS) entry which is preliminary data.</text>
</comment>
<evidence type="ECO:0000313" key="2">
    <source>
        <dbReference type="Proteomes" id="UP001374584"/>
    </source>
</evidence>
<gene>
    <name evidence="1" type="ORF">VNO80_03150</name>
</gene>
<evidence type="ECO:0000313" key="1">
    <source>
        <dbReference type="EMBL" id="KAK7377719.1"/>
    </source>
</evidence>
<proteinExistence type="predicted"/>
<name>A0AAN9RMV3_PHACN</name>